<organism evidence="2 3">
    <name type="scientific">Limnobacter litoralis</name>
    <dbReference type="NCBI Taxonomy" id="481366"/>
    <lineage>
        <taxon>Bacteria</taxon>
        <taxon>Pseudomonadati</taxon>
        <taxon>Pseudomonadota</taxon>
        <taxon>Betaproteobacteria</taxon>
        <taxon>Burkholderiales</taxon>
        <taxon>Burkholderiaceae</taxon>
        <taxon>Limnobacter</taxon>
    </lineage>
</organism>
<dbReference type="PANTHER" id="PTHR30441">
    <property type="entry name" value="DUF748 DOMAIN-CONTAINING PROTEIN"/>
    <property type="match status" value="1"/>
</dbReference>
<keyword evidence="1" id="KW-1133">Transmembrane helix</keyword>
<evidence type="ECO:0000313" key="2">
    <source>
        <dbReference type="EMBL" id="GLR26172.1"/>
    </source>
</evidence>
<gene>
    <name evidence="2" type="ORF">GCM10007875_12600</name>
</gene>
<accession>A0ABQ5YPX3</accession>
<keyword evidence="1" id="KW-0472">Membrane</keyword>
<evidence type="ECO:0000313" key="3">
    <source>
        <dbReference type="Proteomes" id="UP001156664"/>
    </source>
</evidence>
<evidence type="ECO:0008006" key="4">
    <source>
        <dbReference type="Google" id="ProtNLM"/>
    </source>
</evidence>
<dbReference type="InterPro" id="IPR008023">
    <property type="entry name" value="DUF748"/>
</dbReference>
<keyword evidence="1" id="KW-0812">Transmembrane</keyword>
<protein>
    <recommendedName>
        <fullName evidence="4">DUF748 domain-containing protein</fullName>
    </recommendedName>
</protein>
<feature type="transmembrane region" description="Helical" evidence="1">
    <location>
        <begin position="20"/>
        <end position="39"/>
    </location>
</feature>
<dbReference type="PANTHER" id="PTHR30441:SF8">
    <property type="entry name" value="DUF748 DOMAIN-CONTAINING PROTEIN"/>
    <property type="match status" value="1"/>
</dbReference>
<dbReference type="EMBL" id="BSOJ01000012">
    <property type="protein sequence ID" value="GLR26172.1"/>
    <property type="molecule type" value="Genomic_DNA"/>
</dbReference>
<proteinExistence type="predicted"/>
<dbReference type="RefSeq" id="WP_284280657.1">
    <property type="nucleotide sequence ID" value="NZ_BSOJ01000012.1"/>
</dbReference>
<comment type="caution">
    <text evidence="2">The sequence shown here is derived from an EMBL/GenBank/DDBJ whole genome shotgun (WGS) entry which is preliminary data.</text>
</comment>
<reference evidence="3" key="1">
    <citation type="journal article" date="2019" name="Int. J. Syst. Evol. Microbiol.">
        <title>The Global Catalogue of Microorganisms (GCM) 10K type strain sequencing project: providing services to taxonomists for standard genome sequencing and annotation.</title>
        <authorList>
            <consortium name="The Broad Institute Genomics Platform"/>
            <consortium name="The Broad Institute Genome Sequencing Center for Infectious Disease"/>
            <person name="Wu L."/>
            <person name="Ma J."/>
        </authorList>
    </citation>
    <scope>NUCLEOTIDE SEQUENCE [LARGE SCALE GENOMIC DNA]</scope>
    <source>
        <strain evidence="3">NBRC 105857</strain>
    </source>
</reference>
<name>A0ABQ5YPX3_9BURK</name>
<dbReference type="Proteomes" id="UP001156664">
    <property type="component" value="Unassembled WGS sequence"/>
</dbReference>
<evidence type="ECO:0000256" key="1">
    <source>
        <dbReference type="SAM" id="Phobius"/>
    </source>
</evidence>
<dbReference type="Pfam" id="PF05359">
    <property type="entry name" value="DUF748"/>
    <property type="match status" value="2"/>
</dbReference>
<keyword evidence="3" id="KW-1185">Reference proteome</keyword>
<sequence length="1067" mass="113980">MVEQQSIAPKPFYKALWFKIPLGLVAFYGLLLLFLWGALPGLLKWQLEKQIPERTGHHLTLSKPKIDPLHWDVQLDNVALTTPENQPLAAFKHFDIDLDFPKLFKGEIALKKVELDGLRANLELLPDGEINWTRFIEAFPPSEPSDPNSKPPKVFVASLKVSDAGFTLSDHRTAKGFTTEFTPINIELQNLATRSSKAGEFSVQAQNSMGADIDVSGKVTLEHLAVEGRAALSNLDLQKLGPAMAAYTAIPAPKGTLGLSADFDVTLPEGKLQALVSNGELDLKGLQYRSSTKPDAGVLGVDQVHLKGAQFDLAQQRVALNSIAVTGVSVRQGTAQAPLQLGALEVGPAQVNLTEHHAQVESAALKGGQVQVVRAANGQIDLLQTLQALAPPSEAPAGKPAKADPKVDAKVDAKAATAKPWTWGVKSVSANDLAVKYKDLGLAKEAVALGLNHIQVSTGNVSQDLNKPLKIQASASVDSGGSLTASGTVVPANATVNMKVAVSRLALKPVQPVLGQYVKLTLQDGAVSTSGQVSLKGSDFSYNGNLLVAGLKLNENDTRKNFLSFTSLSAPSLSVSPKGLTVPRLTLSGLDTAILIAKDRSTNISRILVEDKKASTPSANGKPPASAKSDAKASPFLVNINNFRLRESRLQFEDLSLVLPFGTQVEHLNGYFNGLTTRPDARGVLEVKGQVAKYGEMQAKGQVDLAKPTRFMDIGVKFSNIEMLDLTPYSATFANRKINSGKLSLNLNYKIDHDQLNSTNQILIDRLVLGDKVDSPSGRNLPLDLAVALLEDSNGRIDLGIPVYGNLNDPQFSVGQVIWKAFTNILTKIVTSPFRALASLLGGGEQMQTVAFDPGTAALSPPQLENLSRLAQALAKRPNLNLTLAGTFSDADREAIARRQMKLAVLTKAEGKTPPADDLEGALAFDTPEIQKALQTVFEQRFGKGEYLGLKAAFEKANPGVLKQSLTGKLLSGIASLLDKPREYSAAETDALKDKSFYPELAKRIAAGEKVSTDQLTQLASQRVNAAVSGLTAQGVAKERLNISAPEKADFKEDEGGVPLKVGVKAG</sequence>
<dbReference type="InterPro" id="IPR052894">
    <property type="entry name" value="AsmA-related"/>
</dbReference>